<dbReference type="PROSITE" id="PS01186">
    <property type="entry name" value="EGF_2"/>
    <property type="match status" value="23"/>
</dbReference>
<keyword evidence="9" id="KW-0547">Nucleotide-binding</keyword>
<feature type="domain" description="EGF-like" evidence="21">
    <location>
        <begin position="475"/>
        <end position="515"/>
    </location>
</feature>
<feature type="domain" description="EGF-like" evidence="21">
    <location>
        <begin position="1"/>
        <end position="38"/>
    </location>
</feature>
<feature type="domain" description="EGF-like" evidence="21">
    <location>
        <begin position="1944"/>
        <end position="1984"/>
    </location>
</feature>
<keyword evidence="10" id="KW-0418">Kinase</keyword>
<feature type="region of interest" description="Disordered" evidence="20">
    <location>
        <begin position="2742"/>
        <end position="2817"/>
    </location>
</feature>
<feature type="domain" description="EGF-like" evidence="21">
    <location>
        <begin position="311"/>
        <end position="351"/>
    </location>
</feature>
<evidence type="ECO:0000313" key="23">
    <source>
        <dbReference type="EMBL" id="PFX16148.1"/>
    </source>
</evidence>
<evidence type="ECO:0000256" key="15">
    <source>
        <dbReference type="ARBA" id="ARBA00023137"/>
    </source>
</evidence>
<keyword evidence="3" id="KW-1003">Cell membrane</keyword>
<dbReference type="NCBIfam" id="NF040941">
    <property type="entry name" value="GGGWT_bact"/>
    <property type="match status" value="2"/>
</dbReference>
<dbReference type="Pfam" id="PF12947">
    <property type="entry name" value="EGF_3"/>
    <property type="match status" value="27"/>
</dbReference>
<feature type="domain" description="EGF-like" evidence="21">
    <location>
        <begin position="2496"/>
        <end position="2536"/>
    </location>
</feature>
<feature type="domain" description="EGF-like" evidence="21">
    <location>
        <begin position="2537"/>
        <end position="2577"/>
    </location>
</feature>
<keyword evidence="17" id="KW-0675">Receptor</keyword>
<dbReference type="InterPro" id="IPR049883">
    <property type="entry name" value="NOTCH1_EGF-like"/>
</dbReference>
<keyword evidence="13" id="KW-1133">Transmembrane helix</keyword>
<dbReference type="Gene3D" id="2.10.25.10">
    <property type="entry name" value="Laminin"/>
    <property type="match status" value="32"/>
</dbReference>
<feature type="compositionally biased region" description="Gly residues" evidence="20">
    <location>
        <begin position="674"/>
        <end position="694"/>
    </location>
</feature>
<evidence type="ECO:0000256" key="17">
    <source>
        <dbReference type="ARBA" id="ARBA00023170"/>
    </source>
</evidence>
<feature type="domain" description="EGF-like" evidence="21">
    <location>
        <begin position="1170"/>
        <end position="1210"/>
    </location>
</feature>
<feature type="compositionally biased region" description="Low complexity" evidence="20">
    <location>
        <begin position="2701"/>
        <end position="2713"/>
    </location>
</feature>
<feature type="domain" description="EGF-like" evidence="21">
    <location>
        <begin position="2619"/>
        <end position="2659"/>
    </location>
</feature>
<feature type="domain" description="EGF-like" evidence="21">
    <location>
        <begin position="1862"/>
        <end position="1902"/>
    </location>
</feature>
<feature type="region of interest" description="Disordered" evidence="20">
    <location>
        <begin position="2700"/>
        <end position="2729"/>
    </location>
</feature>
<comment type="subcellular location">
    <subcellularLocation>
        <location evidence="1">Cell membrane</location>
        <topology evidence="1">Single-pass type I membrane protein</topology>
    </subcellularLocation>
</comment>
<dbReference type="PROSITE" id="PS00010">
    <property type="entry name" value="ASX_HYDROXYL"/>
    <property type="match status" value="22"/>
</dbReference>
<evidence type="ECO:0000256" key="5">
    <source>
        <dbReference type="ARBA" id="ARBA00022679"/>
    </source>
</evidence>
<feature type="domain" description="EGF-like" evidence="21">
    <location>
        <begin position="2455"/>
        <end position="2495"/>
    </location>
</feature>
<keyword evidence="15" id="KW-0829">Tyrosine-protein kinase</keyword>
<dbReference type="InterPro" id="IPR000152">
    <property type="entry name" value="EGF-type_Asp/Asn_hydroxyl_site"/>
</dbReference>
<evidence type="ECO:0000256" key="3">
    <source>
        <dbReference type="ARBA" id="ARBA00022475"/>
    </source>
</evidence>
<dbReference type="PANTHER" id="PTHR24050:SF28">
    <property type="entry name" value="UROMODULIN-LIKE"/>
    <property type="match status" value="1"/>
</dbReference>
<feature type="compositionally biased region" description="Gly residues" evidence="20">
    <location>
        <begin position="3193"/>
        <end position="3218"/>
    </location>
</feature>
<dbReference type="InterPro" id="IPR052235">
    <property type="entry name" value="Nephronectin_domain"/>
</dbReference>
<dbReference type="InterPro" id="IPR009030">
    <property type="entry name" value="Growth_fac_rcpt_cys_sf"/>
</dbReference>
<feature type="domain" description="EGF-like" evidence="21">
    <location>
        <begin position="2854"/>
        <end position="2891"/>
    </location>
</feature>
<feature type="region of interest" description="Disordered" evidence="20">
    <location>
        <begin position="1640"/>
        <end position="1659"/>
    </location>
</feature>
<dbReference type="Proteomes" id="UP000225706">
    <property type="component" value="Unassembled WGS sequence"/>
</dbReference>
<dbReference type="SUPFAM" id="SSF57184">
    <property type="entry name" value="Growth factor receptor domain"/>
    <property type="match status" value="8"/>
</dbReference>
<feature type="domain" description="EGF-like" evidence="21">
    <location>
        <begin position="2355"/>
        <end position="2395"/>
    </location>
</feature>
<evidence type="ECO:0000259" key="21">
    <source>
        <dbReference type="PROSITE" id="PS50026"/>
    </source>
</evidence>
<feature type="compositionally biased region" description="Gly residues" evidence="20">
    <location>
        <begin position="1026"/>
        <end position="1052"/>
    </location>
</feature>
<dbReference type="PANTHER" id="PTHR24050">
    <property type="entry name" value="PA14 DOMAIN-CONTAINING PROTEIN"/>
    <property type="match status" value="1"/>
</dbReference>
<feature type="domain" description="EGF-like" evidence="21">
    <location>
        <begin position="434"/>
        <end position="474"/>
    </location>
</feature>
<feature type="domain" description="EGF-like" evidence="21">
    <location>
        <begin position="393"/>
        <end position="433"/>
    </location>
</feature>
<feature type="domain" description="EGF-like" evidence="21">
    <location>
        <begin position="2414"/>
        <end position="2454"/>
    </location>
</feature>
<evidence type="ECO:0000256" key="18">
    <source>
        <dbReference type="ARBA" id="ARBA00023180"/>
    </source>
</evidence>
<feature type="domain" description="EGF-like" evidence="21">
    <location>
        <begin position="1698"/>
        <end position="1738"/>
    </location>
</feature>
<dbReference type="FunFam" id="2.10.25.10:FF:000202">
    <property type="entry name" value="Multiple epidermal growth factor-like domains 8"/>
    <property type="match status" value="1"/>
</dbReference>
<evidence type="ECO:0000256" key="19">
    <source>
        <dbReference type="PROSITE-ProRule" id="PRU00076"/>
    </source>
</evidence>
<feature type="non-terminal residue" evidence="23">
    <location>
        <position position="3483"/>
    </location>
</feature>
<evidence type="ECO:0000256" key="6">
    <source>
        <dbReference type="ARBA" id="ARBA00022692"/>
    </source>
</evidence>
<feature type="domain" description="EGF-like" evidence="21">
    <location>
        <begin position="1739"/>
        <end position="1779"/>
    </location>
</feature>
<dbReference type="SUPFAM" id="SSF57196">
    <property type="entry name" value="EGF/Laminin"/>
    <property type="match status" value="7"/>
</dbReference>
<feature type="domain" description="Apple" evidence="22">
    <location>
        <begin position="2159"/>
        <end position="2235"/>
    </location>
</feature>
<evidence type="ECO:0000256" key="12">
    <source>
        <dbReference type="ARBA" id="ARBA00022840"/>
    </source>
</evidence>
<feature type="region of interest" description="Disordered" evidence="20">
    <location>
        <begin position="653"/>
        <end position="694"/>
    </location>
</feature>
<dbReference type="PROSITE" id="PS01187">
    <property type="entry name" value="EGF_CA"/>
    <property type="match status" value="12"/>
</dbReference>
<dbReference type="GO" id="GO:0005886">
    <property type="term" value="C:plasma membrane"/>
    <property type="evidence" value="ECO:0007669"/>
    <property type="project" value="UniProtKB-SubCell"/>
</dbReference>
<evidence type="ECO:0000256" key="13">
    <source>
        <dbReference type="ARBA" id="ARBA00022989"/>
    </source>
</evidence>
<protein>
    <recommendedName>
        <fullName evidence="2">receptor protein-tyrosine kinase</fullName>
        <ecNumber evidence="2">2.7.10.1</ecNumber>
    </recommendedName>
</protein>
<dbReference type="InterPro" id="IPR018097">
    <property type="entry name" value="EGF_Ca-bd_CS"/>
</dbReference>
<keyword evidence="4 19" id="KW-0245">EGF-like domain</keyword>
<feature type="compositionally biased region" description="Gly residues" evidence="20">
    <location>
        <begin position="3467"/>
        <end position="3483"/>
    </location>
</feature>
<comment type="caution">
    <text evidence="19">Lacks conserved residue(s) required for the propagation of feature annotation.</text>
</comment>
<dbReference type="GO" id="GO:0048731">
    <property type="term" value="P:system development"/>
    <property type="evidence" value="ECO:0007669"/>
    <property type="project" value="UniProtKB-ARBA"/>
</dbReference>
<evidence type="ECO:0000256" key="11">
    <source>
        <dbReference type="ARBA" id="ARBA00022837"/>
    </source>
</evidence>
<evidence type="ECO:0000256" key="20">
    <source>
        <dbReference type="SAM" id="MobiDB-lite"/>
    </source>
</evidence>
<evidence type="ECO:0000256" key="2">
    <source>
        <dbReference type="ARBA" id="ARBA00011902"/>
    </source>
</evidence>
<dbReference type="SMART" id="SM00179">
    <property type="entry name" value="EGF_CA"/>
    <property type="match status" value="31"/>
</dbReference>
<keyword evidence="24" id="KW-1185">Reference proteome</keyword>
<feature type="domain" description="EGF-like" evidence="21">
    <location>
        <begin position="922"/>
        <end position="963"/>
    </location>
</feature>
<keyword evidence="12" id="KW-0067">ATP-binding</keyword>
<feature type="domain" description="EGF-like" evidence="21">
    <location>
        <begin position="2660"/>
        <end position="2700"/>
    </location>
</feature>
<feature type="domain" description="EGF-like" evidence="21">
    <location>
        <begin position="1780"/>
        <end position="1820"/>
    </location>
</feature>
<feature type="domain" description="EGF-like" evidence="21">
    <location>
        <begin position="1821"/>
        <end position="1861"/>
    </location>
</feature>
<keyword evidence="5" id="KW-0808">Transferase</keyword>
<name>A0A2B4RIF0_STYPI</name>
<feature type="disulfide bond" evidence="19">
    <location>
        <begin position="2364"/>
        <end position="2381"/>
    </location>
</feature>
<organism evidence="23 24">
    <name type="scientific">Stylophora pistillata</name>
    <name type="common">Smooth cauliflower coral</name>
    <dbReference type="NCBI Taxonomy" id="50429"/>
    <lineage>
        <taxon>Eukaryota</taxon>
        <taxon>Metazoa</taxon>
        <taxon>Cnidaria</taxon>
        <taxon>Anthozoa</taxon>
        <taxon>Hexacorallia</taxon>
        <taxon>Scleractinia</taxon>
        <taxon>Astrocoeniina</taxon>
        <taxon>Pocilloporidae</taxon>
        <taxon>Stylophora</taxon>
    </lineage>
</organism>
<evidence type="ECO:0000256" key="16">
    <source>
        <dbReference type="ARBA" id="ARBA00023157"/>
    </source>
</evidence>
<dbReference type="OrthoDB" id="5989857at2759"/>
<feature type="domain" description="EGF-like" evidence="21">
    <location>
        <begin position="2893"/>
        <end position="2934"/>
    </location>
</feature>
<dbReference type="GO" id="GO:0005509">
    <property type="term" value="F:calcium ion binding"/>
    <property type="evidence" value="ECO:0007669"/>
    <property type="project" value="InterPro"/>
</dbReference>
<keyword evidence="14" id="KW-0472">Membrane</keyword>
<sequence>MDECADRAQDCDVNAKCNNTFRSYNCTCKDGFDGNGTKWADLDECADRTHDCNVNAECNNTLGSYKCTSKDAGFYGNGTHCTGKMLWRFTYVLVCVSFTNLATSEDQCRTEVNIRGMALKGFVSKRMTVVAPDICDILCEREVTYQSYNFNRKEQICELNNRTKDARAENFRSVDPAWFYIGRLNGRDRDECADRTHDCNLNAECNNTLGSYKCTCKDAAPLGSIPELPARSCHEIKASEGKDIASSNYWLDPSGTGKALLVNCDMYLEDHDECINENNACDGNAYCINTVGSYSCTCKEGYTGNGRSCSDTDECNNRTHDCDVNAESNNTLGSYKCTCKKGFHGNGTNCADTDECADRTHDCDLDADCDNTLGSYKCTCKDGFHGNGTHCIDVAECADGKRVCDVNAECNNTLGSYNSMCKDGFHGNGTNCTDLNECADRTHDCDVNAECNTTLGSFSCTCRDGFHGNGTNCTDSNECTEGTHGCDVNAECNNTLGSYKCTCKDGFKGNGTKCTGFTAVFTTLGVSGHQGPDSIGNTYSGQYHGGQVTLSGGIQLWTVPHTGQYRIEAIGASGGYGKDSVIKNVGRGARMIGNFNLKKSEIIRLLVGQKGGASKSSSNLTAGGGGGTFVVRGNNTPLIIAGGGGGIKKIPEPHPGCDASIKTTGNAGNNSPLGSGGSNGEGGKTSGQLPGGGGGGFFSSGKNAKCGGEQSEIGGKAYVQGGEGGAYQGGFGGGGGSCAGNIGAGGGGGYSGGNGDVTAIMLAMVSGQISLFVVLVMVQMLHSITSKQCRASIHSIFQMMLKGHTFMTIEGRQGAVALKCREACHADFRCQSYNIVILNSKCELNNRTMEARPDDFVKEKDRYYIASDSKRVPLGSIPELPAYSCREIKASEGGQVVSGNYWLDSIRSGNPILTYCDMETEDVNECEKGLHGCHADASCNNTEGSYNCSCKAELVGDGRNVCIGKRGANTKTTAGGDGGTFVVRGSNTPLIIAGGGGRIQKISEQHSGCDASTSTTGNEGYPSPLGSGGTNGNGGGSAGDKPGGGGGGFNANGGGSGKGGKGFLNGGKGGTSNGGFGGGGSSPAYSGGPGGGGGYSGGAGGDNDNLSCGGGGGSFNSGTNQENECCYNTAGNGRLCLYLSGLSHTDVDYINTGEFVELMFNSLTYSNGIDNNECSDRTHSCDMNAECNNTLGSHKCTCKDGFHGNRTNCTEIDECADRINPCDVYAECNNTLGSYNCTCKDGFHGNGTYCSDSNECSEGTHGCDMNADCNNTLGSYKCTCKDGFKGNGTKCTGFSAVFTTLDASEGGKGPASIGSHYTGQDHDGQVTLSSGIQLWTVPHTGRYRIEAIGASGGYGKGSVIKNGGRGARMIGNFNLKKSEIIRLLVGQKGGASKSSSNSNAGGGGGNCRNLKFTSFPKPDYRLENHTVRTVDVAAIFENFSRRNVTAIMLLRVSGQISLFVVLVMIQMFHGITSKQCRASIHSIFQMMLRGHTFMTIEGRQDAVALKCREACHADFRCQSYNIVILNSKCELNNRTKEARPEDFVKDKDRYYMASDSKRVPLGSISELPAYSCREIKASEGGQVVSGNYWLDSIRSGNPILAYCDMKTEGGGGGGFNANGKGGSKGGKGFLNGGKGGTHNGGFGGGGGNPPYSGGPGGGGGYSGGAGGTLSKSLNLKSCKSPTKYEFKNWFRELKISEDHDECINENNACDVNAYCTNTVGSYYCTCKEGYTSNGRWCSDTDECNNITHDCDVNAECNNTLGSYKCTCKKGFHGNGTNCADVDECADGKRICDVNAQCNNTFGSYNCMCQDGFHGNGTNCAEIDECADGKHDYDINAECNNTNGSYNCSCKDGFHGNGTNCTDVNECADRTHDCDVNADCNNTLGSHKCTCKYGFYGNGTNCTDIDECANRIHPCDVYAECNNTSGSYNCTCKDGFHGNGTNCSDSNECTEGTHGCDVTAECNNTLGSYKCKCKDGFKGNGTKCTGFSAVFTTLDASEGGKGPASIGSHYTGQDHDGQVTLSSGIQLWTVPQTGQYRIEAIGASGGCGKDSVIKNGGRGARMIGNFNLKKSEIIRLLVGQKGGASKSSSNSNAGGGGGGGGGGFNANGKGGSKGGKGFLNGGKGGTHNGGFGGGGGNLIYSGGPGGGGGYSGGAGAEEQCRTEVDIRGMTLKSFVSKRMKVAAPHSCDILCEREVTCQSYNFNRKEQICELNNRTKDARPENFRTDPAWFDIRRLNGRAPLGSIPELPARSCHEIKASEGKDIASSNYWVDPSGTGKALLVNCDMYLEDHDECINENNACDVNAYCTNTVGSYYCTCKEGYTGNGRSCSGSVVPIILNYAQSYNVHARAYISAFRFLNACAENPCKNNATCQAGFTDRDYQCLCVDGSGFEGHDCDEEEEITQVNLYALASLVLDIDECGDRTHDCDVNAECKNTLGSYNCACKDGFHRNGTNCTDVDECGDRTHDCDVNAECKNTLGYYNCTCKDGFQGNGSNCTDIDECGDRTHDCDVNAECNNTLGSYNCTCTDGFKGNGTNCTDIDECADRTHDCDVNAECNNTLGSYNCTCKDGFHGNGTNCADNDECSDRTHSCDMNAECDNTPGSHKCTCKDGFYGNGTNCTDIDECVDRIHPCDVYAECNSTLGSYNCTCEDGFHGNGTNCSDSNECSEGTHGCDVNAECNNTLGSYKCTCKDGFKGNGTKCTGGASKSSSNSNAGDENKKTAGGGGGTFVVRRSNTPLIIAGGGGGIKKMSEQHPGCDASISTTGNAGNNSPLGSGGSNGHGGKTSGQRSGGGGGGFFRDGKTAKDGGGQGGKGGKGYIQGGEGGAFQGGFGGGGGFRGGNNGAGGGGGYSGGNGVADYCIQHQCQNSAWCVKQHVNYMCVCNSSGWTGNFCEQDVNECEKGLHGCHADATCNNTEGSYNCSCKAGLIGDGRNMCIEFKAVFTNLGSTATSGPSSLGGHYTGKDHDGQVTVSSGIQRWTVPYTGEYKIEAIGAAGWYDVTAIMLAKVSGQISLFVVLFMTQMLHSITSKQCRASIHSIFQMMLRGHTFMTIEGRQGAVALKCREACHADLRCQSYNIVILNSKCELNNRTKEARPEDFVKDKYRYYMASDSKRVPLGSISELPAYSCREIKASEGGQVVSGNYWLDSSRSGNPILAYCDMKTEGGGGIKKMSEQHSGCDASTSTTGNEGYPSPLGSGGTNGNGGGSAGDKPGGGGGGLNANGGGGGKGGKGFLNGGKGGTYNGGFGGGGSNPAYSGGPGGGGGYSGGAGDVNECEKGLHGCHADATCNNTQGSYNCSCKAGLVGDGRNMCIEFKAVFTNLGSTATSGPSSLGGHYTGKDHDGQVTVSSGIQRWTVPYTGEYKIEAIGAAGWYGEDSVIQNGGRGARMIGNFILTKNEIIRILVGHKGKRGPYAITTAGSGGGTFVVRGSNTPLIIAGGGGGIKEMSEQHSGCDASTSTTGNEGYLSPLGSGGTNGNGGGSVGDKP</sequence>
<keyword evidence="18" id="KW-0325">Glycoprotein</keyword>
<dbReference type="SMART" id="SM00181">
    <property type="entry name" value="EGF"/>
    <property type="match status" value="32"/>
</dbReference>
<evidence type="ECO:0000256" key="9">
    <source>
        <dbReference type="ARBA" id="ARBA00022741"/>
    </source>
</evidence>
<dbReference type="InterPro" id="IPR001881">
    <property type="entry name" value="EGF-like_Ca-bd_dom"/>
</dbReference>
<keyword evidence="7" id="KW-0732">Signal</keyword>
<comment type="caution">
    <text evidence="23">The sequence shown here is derived from an EMBL/GenBank/DDBJ whole genome shotgun (WGS) entry which is preliminary data.</text>
</comment>
<evidence type="ECO:0000259" key="22">
    <source>
        <dbReference type="PROSITE" id="PS50948"/>
    </source>
</evidence>
<keyword evidence="11" id="KW-0106">Calcium</keyword>
<dbReference type="SUPFAM" id="SSF56496">
    <property type="entry name" value="Fibrinogen C-terminal domain-like"/>
    <property type="match status" value="2"/>
</dbReference>
<accession>A0A2B4RIF0</accession>
<evidence type="ECO:0000256" key="14">
    <source>
        <dbReference type="ARBA" id="ARBA00023136"/>
    </source>
</evidence>
<feature type="compositionally biased region" description="Gly residues" evidence="20">
    <location>
        <begin position="2804"/>
        <end position="2817"/>
    </location>
</feature>
<evidence type="ECO:0000256" key="4">
    <source>
        <dbReference type="ARBA" id="ARBA00022536"/>
    </source>
</evidence>
<dbReference type="Pfam" id="PF07645">
    <property type="entry name" value="EGF_CA"/>
    <property type="match status" value="3"/>
</dbReference>
<evidence type="ECO:0000256" key="8">
    <source>
        <dbReference type="ARBA" id="ARBA00022737"/>
    </source>
</evidence>
<dbReference type="InterPro" id="IPR055163">
    <property type="entry name" value="ALK/LTK-like_GRD"/>
</dbReference>
<evidence type="ECO:0000256" key="1">
    <source>
        <dbReference type="ARBA" id="ARBA00004251"/>
    </source>
</evidence>
<feature type="domain" description="EGF-like" evidence="21">
    <location>
        <begin position="188"/>
        <end position="227"/>
    </location>
</feature>
<dbReference type="GO" id="GO:0005524">
    <property type="term" value="F:ATP binding"/>
    <property type="evidence" value="ECO:0007669"/>
    <property type="project" value="UniProtKB-KW"/>
</dbReference>
<gene>
    <name evidence="23" type="primary">Fbn2</name>
    <name evidence="23" type="ORF">AWC38_SpisGene19598</name>
</gene>
<keyword evidence="16 19" id="KW-1015">Disulfide bond</keyword>
<dbReference type="InterPro" id="IPR024731">
    <property type="entry name" value="NELL2-like_EGF"/>
</dbReference>
<evidence type="ECO:0000256" key="7">
    <source>
        <dbReference type="ARBA" id="ARBA00022729"/>
    </source>
</evidence>
<dbReference type="Pfam" id="PF12810">
    <property type="entry name" value="ALK_LTK_GRD"/>
    <property type="match status" value="3"/>
</dbReference>
<dbReference type="STRING" id="50429.A0A2B4RIF0"/>
<feature type="domain" description="EGF-like" evidence="21">
    <location>
        <begin position="1252"/>
        <end position="1292"/>
    </location>
</feature>
<feature type="region of interest" description="Disordered" evidence="20">
    <location>
        <begin position="1002"/>
        <end position="1052"/>
    </location>
</feature>
<feature type="domain" description="EGF-like" evidence="21">
    <location>
        <begin position="3268"/>
        <end position="3309"/>
    </location>
</feature>
<dbReference type="GO" id="GO:0004714">
    <property type="term" value="F:transmembrane receptor protein tyrosine kinase activity"/>
    <property type="evidence" value="ECO:0007669"/>
    <property type="project" value="UniProtKB-EC"/>
</dbReference>
<feature type="domain" description="EGF-like" evidence="21">
    <location>
        <begin position="2288"/>
        <end position="2328"/>
    </location>
</feature>
<dbReference type="InterPro" id="IPR003609">
    <property type="entry name" value="Pan_app"/>
</dbReference>
<dbReference type="InterPro" id="IPR036056">
    <property type="entry name" value="Fibrinogen-like_C"/>
</dbReference>
<feature type="domain" description="EGF-like" evidence="21">
    <location>
        <begin position="352"/>
        <end position="392"/>
    </location>
</feature>
<dbReference type="PROSITE" id="PS50026">
    <property type="entry name" value="EGF_3"/>
    <property type="match status" value="32"/>
</dbReference>
<dbReference type="FunFam" id="2.10.25.10:FF:000038">
    <property type="entry name" value="Fibrillin 2"/>
    <property type="match status" value="27"/>
</dbReference>
<feature type="domain" description="EGF-like" evidence="21">
    <location>
        <begin position="41"/>
        <end position="82"/>
    </location>
</feature>
<feature type="domain" description="EGF-like" evidence="21">
    <location>
        <begin position="2578"/>
        <end position="2618"/>
    </location>
</feature>
<keyword evidence="8" id="KW-0677">Repeat</keyword>
<dbReference type="PROSITE" id="PS50948">
    <property type="entry name" value="PAN"/>
    <property type="match status" value="1"/>
</dbReference>
<feature type="domain" description="EGF-like" evidence="21">
    <location>
        <begin position="1211"/>
        <end position="1251"/>
    </location>
</feature>
<dbReference type="EMBL" id="LSMT01000571">
    <property type="protein sequence ID" value="PFX16148.1"/>
    <property type="molecule type" value="Genomic_DNA"/>
</dbReference>
<feature type="region of interest" description="Disordered" evidence="20">
    <location>
        <begin position="3443"/>
        <end position="3483"/>
    </location>
</feature>
<feature type="domain" description="EGF-like" evidence="21">
    <location>
        <begin position="1903"/>
        <end position="1943"/>
    </location>
</feature>
<dbReference type="GO" id="GO:0048513">
    <property type="term" value="P:animal organ development"/>
    <property type="evidence" value="ECO:0007669"/>
    <property type="project" value="UniProtKB-ARBA"/>
</dbReference>
<keyword evidence="6" id="KW-0812">Transmembrane</keyword>
<evidence type="ECO:0000313" key="24">
    <source>
        <dbReference type="Proteomes" id="UP000225706"/>
    </source>
</evidence>
<feature type="domain" description="EGF-like" evidence="21">
    <location>
        <begin position="270"/>
        <end position="310"/>
    </location>
</feature>
<feature type="region of interest" description="Disordered" evidence="20">
    <location>
        <begin position="3167"/>
        <end position="3218"/>
    </location>
</feature>
<feature type="compositionally biased region" description="Gly residues" evidence="20">
    <location>
        <begin position="2772"/>
        <end position="2796"/>
    </location>
</feature>
<dbReference type="CDD" id="cd00054">
    <property type="entry name" value="EGF_CA"/>
    <property type="match status" value="21"/>
</dbReference>
<reference evidence="24" key="1">
    <citation type="journal article" date="2017" name="bioRxiv">
        <title>Comparative analysis of the genomes of Stylophora pistillata and Acropora digitifera provides evidence for extensive differences between species of corals.</title>
        <authorList>
            <person name="Voolstra C.R."/>
            <person name="Li Y."/>
            <person name="Liew Y.J."/>
            <person name="Baumgarten S."/>
            <person name="Zoccola D."/>
            <person name="Flot J.-F."/>
            <person name="Tambutte S."/>
            <person name="Allemand D."/>
            <person name="Aranda M."/>
        </authorList>
    </citation>
    <scope>NUCLEOTIDE SEQUENCE [LARGE SCALE GENOMIC DNA]</scope>
</reference>
<proteinExistence type="predicted"/>
<evidence type="ECO:0000256" key="10">
    <source>
        <dbReference type="ARBA" id="ARBA00022777"/>
    </source>
</evidence>
<dbReference type="EC" id="2.7.10.1" evidence="2"/>
<dbReference type="InterPro" id="IPR000742">
    <property type="entry name" value="EGF"/>
</dbReference>